<keyword evidence="1 4" id="KW-0378">Hydrolase</keyword>
<feature type="region of interest" description="Disordered" evidence="5">
    <location>
        <begin position="715"/>
        <end position="782"/>
    </location>
</feature>
<proteinExistence type="predicted"/>
<evidence type="ECO:0000256" key="3">
    <source>
        <dbReference type="ARBA" id="ARBA00023098"/>
    </source>
</evidence>
<accession>A0A9W7B801</accession>
<keyword evidence="6" id="KW-0472">Membrane</keyword>
<evidence type="ECO:0000256" key="1">
    <source>
        <dbReference type="ARBA" id="ARBA00022801"/>
    </source>
</evidence>
<evidence type="ECO:0000256" key="6">
    <source>
        <dbReference type="SAM" id="Phobius"/>
    </source>
</evidence>
<feature type="active site" description="Proton acceptor" evidence="4">
    <location>
        <position position="501"/>
    </location>
</feature>
<evidence type="ECO:0000256" key="4">
    <source>
        <dbReference type="PROSITE-ProRule" id="PRU01161"/>
    </source>
</evidence>
<evidence type="ECO:0000256" key="5">
    <source>
        <dbReference type="SAM" id="MobiDB-lite"/>
    </source>
</evidence>
<dbReference type="PROSITE" id="PS51635">
    <property type="entry name" value="PNPLA"/>
    <property type="match status" value="1"/>
</dbReference>
<gene>
    <name evidence="8" type="ORF">TrST_g5587</name>
</gene>
<protein>
    <recommendedName>
        <fullName evidence="7">PNPLA domain-containing protein</fullName>
    </recommendedName>
</protein>
<keyword evidence="6" id="KW-1133">Transmembrane helix</keyword>
<keyword evidence="3 4" id="KW-0443">Lipid metabolism</keyword>
<reference evidence="9" key="1">
    <citation type="journal article" date="2023" name="Commun. Biol.">
        <title>Genome analysis of Parmales, the sister group of diatoms, reveals the evolutionary specialization of diatoms from phago-mixotrophs to photoautotrophs.</title>
        <authorList>
            <person name="Ban H."/>
            <person name="Sato S."/>
            <person name="Yoshikawa S."/>
            <person name="Yamada K."/>
            <person name="Nakamura Y."/>
            <person name="Ichinomiya M."/>
            <person name="Sato N."/>
            <person name="Blanc-Mathieu R."/>
            <person name="Endo H."/>
            <person name="Kuwata A."/>
            <person name="Ogata H."/>
        </authorList>
    </citation>
    <scope>NUCLEOTIDE SEQUENCE [LARGE SCALE GENOMIC DNA]</scope>
    <source>
        <strain evidence="9">NIES 3701</strain>
    </source>
</reference>
<dbReference type="Proteomes" id="UP001165085">
    <property type="component" value="Unassembled WGS sequence"/>
</dbReference>
<dbReference type="InterPro" id="IPR002641">
    <property type="entry name" value="PNPLA_dom"/>
</dbReference>
<dbReference type="OrthoDB" id="10049244at2759"/>
<dbReference type="Pfam" id="PF01734">
    <property type="entry name" value="Patatin"/>
    <property type="match status" value="1"/>
</dbReference>
<feature type="transmembrane region" description="Helical" evidence="6">
    <location>
        <begin position="34"/>
        <end position="55"/>
    </location>
</feature>
<sequence length="782" mass="86322">MEYESYLLAANTFLIGYIPIPKSLETSLEFMSPLLLPLVIILASPLAYTLLSVAFLGSTWIFWLTISLVLGAVQAVYVIIQFGLIFSDVVLMTTLKTSRWTIHYLSFLNPIFWITGGRSQGSSRRLWRKRVEKCSNWKEYEALCSTMGIEEYQGQKKAKRGRAKHMSRSKSVKNMNDAVVEEEENNQRTRMKRAKSSSDLVSLPNLSANLIAATATANNCESLNYDLMSICKRNLLGVDDVVSEVGRLRTVGEKYTDNPEVVGEISKLREATCDALRRCVEERSADKRKLLRQIVKTKQSLGSSALMLSGGGSITMYHLGTVKAMIESNTYSQVKVVSGTSGGSIAAAMCAVKTEAELLDHICVPNVSTDYRSTGEQGKLGIRWFPTMWKMAYTWLQEGLLVGSEEFRRCCYFYYGDMTFEEAYEKTNKHVCITVSASRAASDGTGTQRLLLNHITTPHVTVASAVTASCALPGVMAPAKLDIKVDGVVGPFEVDGVEWIDGSVQADIPFKRISTLFNVTNFIVCQCNFHVVPFLPKAHGPGKRSTYWRLFQMLEWDIRSRVLNLSRLGLFPRLFGQDISKIFKQKYEGNVTIVPKMNIMQVLGIKALLNPTVKDMEHYLQNGQMAAWPYIEFIRHTSSIEGTLRDCVRKLEKDLGVVGSSEEGGLLIFDVGGGGVGNRGGGGGARSASRGRESELLRRQVKRLEEENGKLKETILRLRTLSSGGGGVREGGEDEPPPPPKAEEKKDGAEGSSSPSSPGWTTVTTKKHRKSLSNGGGGQEKS</sequence>
<dbReference type="PANTHER" id="PTHR14226:SF10">
    <property type="entry name" value="TRIACYLGLYCEROL LIPASE 4-RELATED"/>
    <property type="match status" value="1"/>
</dbReference>
<feature type="transmembrane region" description="Helical" evidence="6">
    <location>
        <begin position="61"/>
        <end position="86"/>
    </location>
</feature>
<evidence type="ECO:0000313" key="9">
    <source>
        <dbReference type="Proteomes" id="UP001165085"/>
    </source>
</evidence>
<feature type="domain" description="PNPLA" evidence="7">
    <location>
        <begin position="306"/>
        <end position="514"/>
    </location>
</feature>
<dbReference type="GO" id="GO:0016042">
    <property type="term" value="P:lipid catabolic process"/>
    <property type="evidence" value="ECO:0007669"/>
    <property type="project" value="UniProtKB-UniRule"/>
</dbReference>
<dbReference type="Gene3D" id="3.40.1090.10">
    <property type="entry name" value="Cytosolic phospholipase A2 catalytic domain"/>
    <property type="match status" value="2"/>
</dbReference>
<evidence type="ECO:0000259" key="7">
    <source>
        <dbReference type="PROSITE" id="PS51635"/>
    </source>
</evidence>
<dbReference type="AlphaFoldDB" id="A0A9W7B801"/>
<dbReference type="SUPFAM" id="SSF52151">
    <property type="entry name" value="FabD/lysophospholipase-like"/>
    <property type="match status" value="1"/>
</dbReference>
<dbReference type="InterPro" id="IPR050301">
    <property type="entry name" value="NTE"/>
</dbReference>
<dbReference type="GO" id="GO:0052689">
    <property type="term" value="F:carboxylic ester hydrolase activity"/>
    <property type="evidence" value="ECO:0007669"/>
    <property type="project" value="UniProtKB-ARBA"/>
</dbReference>
<dbReference type="PANTHER" id="PTHR14226">
    <property type="entry name" value="NEUROPATHY TARGET ESTERASE/SWISS CHEESE D.MELANOGASTER"/>
    <property type="match status" value="1"/>
</dbReference>
<comment type="caution">
    <text evidence="4">Lacks conserved residue(s) required for the propagation of feature annotation.</text>
</comment>
<name>A0A9W7B801_9STRA</name>
<dbReference type="EMBL" id="BRXY01000258">
    <property type="protein sequence ID" value="GMH81534.1"/>
    <property type="molecule type" value="Genomic_DNA"/>
</dbReference>
<keyword evidence="9" id="KW-1185">Reference proteome</keyword>
<feature type="active site" description="Nucleophile" evidence="4">
    <location>
        <position position="341"/>
    </location>
</feature>
<feature type="compositionally biased region" description="Low complexity" evidence="5">
    <location>
        <begin position="750"/>
        <end position="759"/>
    </location>
</feature>
<feature type="short sequence motif" description="GXSXG" evidence="4">
    <location>
        <begin position="339"/>
        <end position="343"/>
    </location>
</feature>
<keyword evidence="6" id="KW-0812">Transmembrane</keyword>
<evidence type="ECO:0000256" key="2">
    <source>
        <dbReference type="ARBA" id="ARBA00022963"/>
    </source>
</evidence>
<organism evidence="8 9">
    <name type="scientific">Triparma strigata</name>
    <dbReference type="NCBI Taxonomy" id="1606541"/>
    <lineage>
        <taxon>Eukaryota</taxon>
        <taxon>Sar</taxon>
        <taxon>Stramenopiles</taxon>
        <taxon>Ochrophyta</taxon>
        <taxon>Bolidophyceae</taxon>
        <taxon>Parmales</taxon>
        <taxon>Triparmaceae</taxon>
        <taxon>Triparma</taxon>
    </lineage>
</organism>
<evidence type="ECO:0000313" key="8">
    <source>
        <dbReference type="EMBL" id="GMH81534.1"/>
    </source>
</evidence>
<dbReference type="GO" id="GO:0016298">
    <property type="term" value="F:lipase activity"/>
    <property type="evidence" value="ECO:0007669"/>
    <property type="project" value="UniProtKB-ARBA"/>
</dbReference>
<comment type="caution">
    <text evidence="8">The sequence shown here is derived from an EMBL/GenBank/DDBJ whole genome shotgun (WGS) entry which is preliminary data.</text>
</comment>
<dbReference type="InterPro" id="IPR016035">
    <property type="entry name" value="Acyl_Trfase/lysoPLipase"/>
</dbReference>
<keyword evidence="2 4" id="KW-0442">Lipid degradation</keyword>